<dbReference type="Gene3D" id="2.40.70.10">
    <property type="entry name" value="Acid Proteases"/>
    <property type="match status" value="1"/>
</dbReference>
<dbReference type="SUPFAM" id="SSF50630">
    <property type="entry name" value="Acid proteases"/>
    <property type="match status" value="1"/>
</dbReference>
<keyword evidence="3" id="KW-1185">Reference proteome</keyword>
<protein>
    <recommendedName>
        <fullName evidence="1">Peptidase A1 domain-containing protein</fullName>
    </recommendedName>
</protein>
<dbReference type="InterPro" id="IPR021109">
    <property type="entry name" value="Peptidase_aspartic_dom_sf"/>
</dbReference>
<feature type="domain" description="Peptidase A1" evidence="1">
    <location>
        <begin position="1"/>
        <end position="137"/>
    </location>
</feature>
<comment type="caution">
    <text evidence="2">The sequence shown here is derived from an EMBL/GenBank/DDBJ whole genome shotgun (WGS) entry which is preliminary data.</text>
</comment>
<evidence type="ECO:0000313" key="2">
    <source>
        <dbReference type="EMBL" id="KAF4673916.1"/>
    </source>
</evidence>
<evidence type="ECO:0000313" key="3">
    <source>
        <dbReference type="Proteomes" id="UP000591131"/>
    </source>
</evidence>
<dbReference type="EMBL" id="JAAPAO010000073">
    <property type="protein sequence ID" value="KAF4673916.1"/>
    <property type="molecule type" value="Genomic_DNA"/>
</dbReference>
<sequence>MSGINVHSRVVLDSGNTDLKGPSTAIQALVDELIRVAHPGAVEGGEDVYRFLCEDQRYLPGLKITLDIDSANGGTGSFYVHPQDLVIPSKDTAPTGQPICFLSFSGTSNGASWIFGSSILRGRELRFDVRARTVGISLLRESKSSLHKQHSGPIKTDIDNHLVRGPSGRVIRQTSGTNRRVRVRS</sequence>
<dbReference type="Proteomes" id="UP000591131">
    <property type="component" value="Unassembled WGS sequence"/>
</dbReference>
<dbReference type="PROSITE" id="PS51767">
    <property type="entry name" value="PEPTIDASE_A1"/>
    <property type="match status" value="1"/>
</dbReference>
<accession>A0A7J6MRA0</accession>
<gene>
    <name evidence="2" type="ORF">FOL47_009947</name>
</gene>
<proteinExistence type="predicted"/>
<dbReference type="AlphaFoldDB" id="A0A7J6MRA0"/>
<organism evidence="2 3">
    <name type="scientific">Perkinsus chesapeaki</name>
    <name type="common">Clam parasite</name>
    <name type="synonym">Perkinsus andrewsi</name>
    <dbReference type="NCBI Taxonomy" id="330153"/>
    <lineage>
        <taxon>Eukaryota</taxon>
        <taxon>Sar</taxon>
        <taxon>Alveolata</taxon>
        <taxon>Perkinsozoa</taxon>
        <taxon>Perkinsea</taxon>
        <taxon>Perkinsida</taxon>
        <taxon>Perkinsidae</taxon>
        <taxon>Perkinsus</taxon>
    </lineage>
</organism>
<evidence type="ECO:0000259" key="1">
    <source>
        <dbReference type="PROSITE" id="PS51767"/>
    </source>
</evidence>
<dbReference type="Pfam" id="PF00026">
    <property type="entry name" value="Asp"/>
    <property type="match status" value="1"/>
</dbReference>
<dbReference type="InterPro" id="IPR033121">
    <property type="entry name" value="PEPTIDASE_A1"/>
</dbReference>
<name>A0A7J6MRA0_PERCH</name>
<reference evidence="2 3" key="1">
    <citation type="submission" date="2020-04" db="EMBL/GenBank/DDBJ databases">
        <title>Perkinsus chesapeaki whole genome sequence.</title>
        <authorList>
            <person name="Bogema D.R."/>
        </authorList>
    </citation>
    <scope>NUCLEOTIDE SEQUENCE [LARGE SCALE GENOMIC DNA]</scope>
    <source>
        <strain evidence="2">ATCC PRA-425</strain>
    </source>
</reference>